<dbReference type="InterPro" id="IPR008701">
    <property type="entry name" value="NPP1"/>
</dbReference>
<comment type="similarity">
    <text evidence="1">Belongs to the Necrosis inducing protein (NPP1) family.</text>
</comment>
<name>A0ABR4C8X4_9HELO</name>
<gene>
    <name evidence="4" type="ORF">VTL71DRAFT_2421</name>
</gene>
<sequence length="242" mass="25439">MAVFSSLLKVLALASVIVASPIEQQVDKRAVINHDAVVGFPQTVPSGSLGALYLAYQPLLKVNNGCVPFAAVDAAGNTGGGLAVTGSSNGGCSSNTGQIYVRSGEYGGNFVLMYSWYMPKDNPSQGLGHRHDWEGTIVYLKSSTSTAPSNILAVCPSAHGSWDCATSGYSLTGSSPRIKYESVWPVNHACGLTSTAGGKQPLVAWESLTPAARTALENTNFGDANVPFKDSAFYPNLWKATW</sequence>
<evidence type="ECO:0000313" key="4">
    <source>
        <dbReference type="EMBL" id="KAL2066350.1"/>
    </source>
</evidence>
<feature type="chain" id="PRO_5046467695" evidence="3">
    <location>
        <begin position="20"/>
        <end position="242"/>
    </location>
</feature>
<comment type="caution">
    <text evidence="4">The sequence shown here is derived from an EMBL/GenBank/DDBJ whole genome shotgun (WGS) entry which is preliminary data.</text>
</comment>
<dbReference type="PANTHER" id="PTHR33657:SF8">
    <property type="entry name" value="DOMAIN PROTEIN, PUTATIVE (AFU_ORTHOLOGUE AFUA_5G00600)-RELATED"/>
    <property type="match status" value="1"/>
</dbReference>
<reference evidence="4 5" key="1">
    <citation type="journal article" date="2024" name="Commun. Biol.">
        <title>Comparative genomic analysis of thermophilic fungi reveals convergent evolutionary adaptations and gene losses.</title>
        <authorList>
            <person name="Steindorff A.S."/>
            <person name="Aguilar-Pontes M.V."/>
            <person name="Robinson A.J."/>
            <person name="Andreopoulos B."/>
            <person name="LaButti K."/>
            <person name="Kuo A."/>
            <person name="Mondo S."/>
            <person name="Riley R."/>
            <person name="Otillar R."/>
            <person name="Haridas S."/>
            <person name="Lipzen A."/>
            <person name="Grimwood J."/>
            <person name="Schmutz J."/>
            <person name="Clum A."/>
            <person name="Reid I.D."/>
            <person name="Moisan M.C."/>
            <person name="Butler G."/>
            <person name="Nguyen T.T.M."/>
            <person name="Dewar K."/>
            <person name="Conant G."/>
            <person name="Drula E."/>
            <person name="Henrissat B."/>
            <person name="Hansel C."/>
            <person name="Singer S."/>
            <person name="Hutchinson M.I."/>
            <person name="de Vries R.P."/>
            <person name="Natvig D.O."/>
            <person name="Powell A.J."/>
            <person name="Tsang A."/>
            <person name="Grigoriev I.V."/>
        </authorList>
    </citation>
    <scope>NUCLEOTIDE SEQUENCE [LARGE SCALE GENOMIC DNA]</scope>
    <source>
        <strain evidence="4 5">CBS 494.80</strain>
    </source>
</reference>
<feature type="signal peptide" evidence="3">
    <location>
        <begin position="1"/>
        <end position="19"/>
    </location>
</feature>
<evidence type="ECO:0000256" key="3">
    <source>
        <dbReference type="SAM" id="SignalP"/>
    </source>
</evidence>
<protein>
    <submittedName>
        <fullName evidence="4">Uncharacterized protein</fullName>
    </submittedName>
</protein>
<keyword evidence="5" id="KW-1185">Reference proteome</keyword>
<dbReference type="Pfam" id="PF05630">
    <property type="entry name" value="NPP1"/>
    <property type="match status" value="1"/>
</dbReference>
<evidence type="ECO:0000256" key="2">
    <source>
        <dbReference type="ARBA" id="ARBA00023026"/>
    </source>
</evidence>
<proteinExistence type="inferred from homology"/>
<accession>A0ABR4C8X4</accession>
<organism evidence="4 5">
    <name type="scientific">Oculimacula yallundae</name>
    <dbReference type="NCBI Taxonomy" id="86028"/>
    <lineage>
        <taxon>Eukaryota</taxon>
        <taxon>Fungi</taxon>
        <taxon>Dikarya</taxon>
        <taxon>Ascomycota</taxon>
        <taxon>Pezizomycotina</taxon>
        <taxon>Leotiomycetes</taxon>
        <taxon>Helotiales</taxon>
        <taxon>Ploettnerulaceae</taxon>
        <taxon>Oculimacula</taxon>
    </lineage>
</organism>
<keyword evidence="3" id="KW-0732">Signal</keyword>
<evidence type="ECO:0000313" key="5">
    <source>
        <dbReference type="Proteomes" id="UP001595075"/>
    </source>
</evidence>
<dbReference type="Proteomes" id="UP001595075">
    <property type="component" value="Unassembled WGS sequence"/>
</dbReference>
<dbReference type="PIRSF" id="PIRSF029958">
    <property type="entry name" value="Necrosis-inducing_protein"/>
    <property type="match status" value="1"/>
</dbReference>
<evidence type="ECO:0000256" key="1">
    <source>
        <dbReference type="ARBA" id="ARBA00009520"/>
    </source>
</evidence>
<dbReference type="EMBL" id="JAZHXI010000011">
    <property type="protein sequence ID" value="KAL2066350.1"/>
    <property type="molecule type" value="Genomic_DNA"/>
</dbReference>
<keyword evidence="2" id="KW-0843">Virulence</keyword>
<dbReference type="PANTHER" id="PTHR33657">
    <property type="entry name" value="DOMAIN PROTEIN, PUTATIVE (AFU_ORTHOLOGUE AFUA_5G00600)-RELATED"/>
    <property type="match status" value="1"/>
</dbReference>